<dbReference type="GeneID" id="98144145"/>
<accession>A0ABR4LS68</accession>
<keyword evidence="3" id="KW-1185">Reference proteome</keyword>
<sequence length="228" mass="24327">MRLAFLSRTVGAILLIAHSQAETDNQRSLLSTGVELVDPSVPLITDPPALPVLATEVEKRQYGEDFVAYSAYSGNWEWVTCHENSIYVQHSTWGMCCNSADSTCNYATACLPGGRVLYNQGEANCGGGNICDAITIVSATNDLDSAATMILCYDATASITNTWYRNSYPLTTTASTVTETASTVTETASTVTETVTQTAEPDDGVGLRVPRIMHILGASFVAFLGISC</sequence>
<evidence type="ECO:0000313" key="2">
    <source>
        <dbReference type="EMBL" id="KAL2867354.1"/>
    </source>
</evidence>
<evidence type="ECO:0000313" key="3">
    <source>
        <dbReference type="Proteomes" id="UP001610432"/>
    </source>
</evidence>
<organism evidence="2 3">
    <name type="scientific">Aspergillus lucknowensis</name>
    <dbReference type="NCBI Taxonomy" id="176173"/>
    <lineage>
        <taxon>Eukaryota</taxon>
        <taxon>Fungi</taxon>
        <taxon>Dikarya</taxon>
        <taxon>Ascomycota</taxon>
        <taxon>Pezizomycotina</taxon>
        <taxon>Eurotiomycetes</taxon>
        <taxon>Eurotiomycetidae</taxon>
        <taxon>Eurotiales</taxon>
        <taxon>Aspergillaceae</taxon>
        <taxon>Aspergillus</taxon>
        <taxon>Aspergillus subgen. Nidulantes</taxon>
    </lineage>
</organism>
<proteinExistence type="predicted"/>
<feature type="chain" id="PRO_5045241886" evidence="1">
    <location>
        <begin position="22"/>
        <end position="228"/>
    </location>
</feature>
<dbReference type="Proteomes" id="UP001610432">
    <property type="component" value="Unassembled WGS sequence"/>
</dbReference>
<gene>
    <name evidence="2" type="ORF">BJX67DRAFT_352951</name>
</gene>
<protein>
    <submittedName>
        <fullName evidence="2">Uncharacterized protein</fullName>
    </submittedName>
</protein>
<feature type="signal peptide" evidence="1">
    <location>
        <begin position="1"/>
        <end position="21"/>
    </location>
</feature>
<evidence type="ECO:0000256" key="1">
    <source>
        <dbReference type="SAM" id="SignalP"/>
    </source>
</evidence>
<dbReference type="EMBL" id="JBFXLQ010000019">
    <property type="protein sequence ID" value="KAL2867354.1"/>
    <property type="molecule type" value="Genomic_DNA"/>
</dbReference>
<comment type="caution">
    <text evidence="2">The sequence shown here is derived from an EMBL/GenBank/DDBJ whole genome shotgun (WGS) entry which is preliminary data.</text>
</comment>
<dbReference type="RefSeq" id="XP_070886333.1">
    <property type="nucleotide sequence ID" value="XM_071029073.1"/>
</dbReference>
<name>A0ABR4LS68_9EURO</name>
<keyword evidence="1" id="KW-0732">Signal</keyword>
<reference evidence="2 3" key="1">
    <citation type="submission" date="2024-07" db="EMBL/GenBank/DDBJ databases">
        <title>Section-level genome sequencing and comparative genomics of Aspergillus sections Usti and Cavernicolus.</title>
        <authorList>
            <consortium name="Lawrence Berkeley National Laboratory"/>
            <person name="Nybo J.L."/>
            <person name="Vesth T.C."/>
            <person name="Theobald S."/>
            <person name="Frisvad J.C."/>
            <person name="Larsen T.O."/>
            <person name="Kjaerboelling I."/>
            <person name="Rothschild-Mancinelli K."/>
            <person name="Lyhne E.K."/>
            <person name="Kogle M.E."/>
            <person name="Barry K."/>
            <person name="Clum A."/>
            <person name="Na H."/>
            <person name="Ledsgaard L."/>
            <person name="Lin J."/>
            <person name="Lipzen A."/>
            <person name="Kuo A."/>
            <person name="Riley R."/>
            <person name="Mondo S."/>
            <person name="Labutti K."/>
            <person name="Haridas S."/>
            <person name="Pangalinan J."/>
            <person name="Salamov A.A."/>
            <person name="Simmons B.A."/>
            <person name="Magnuson J.K."/>
            <person name="Chen J."/>
            <person name="Drula E."/>
            <person name="Henrissat B."/>
            <person name="Wiebenga A."/>
            <person name="Lubbers R.J."/>
            <person name="Gomes A.C."/>
            <person name="Macurrencykelacurrency M.R."/>
            <person name="Stajich J."/>
            <person name="Grigoriev I.V."/>
            <person name="Mortensen U.H."/>
            <person name="De Vries R.P."/>
            <person name="Baker S.E."/>
            <person name="Andersen M.R."/>
        </authorList>
    </citation>
    <scope>NUCLEOTIDE SEQUENCE [LARGE SCALE GENOMIC DNA]</scope>
    <source>
        <strain evidence="2 3">CBS 449.75</strain>
    </source>
</reference>